<gene>
    <name evidence="2" type="ORF">JM949_07360</name>
</gene>
<dbReference type="InterPro" id="IPR016181">
    <property type="entry name" value="Acyl_CoA_acyltransferase"/>
</dbReference>
<feature type="domain" description="N-acetyltransferase" evidence="1">
    <location>
        <begin position="135"/>
        <end position="275"/>
    </location>
</feature>
<organism evidence="2 3">
    <name type="scientific">Micromonospora tarensis</name>
    <dbReference type="NCBI Taxonomy" id="2806100"/>
    <lineage>
        <taxon>Bacteria</taxon>
        <taxon>Bacillati</taxon>
        <taxon>Actinomycetota</taxon>
        <taxon>Actinomycetes</taxon>
        <taxon>Micromonosporales</taxon>
        <taxon>Micromonosporaceae</taxon>
        <taxon>Micromonospora</taxon>
    </lineage>
</organism>
<dbReference type="SUPFAM" id="SSF55729">
    <property type="entry name" value="Acyl-CoA N-acyltransferases (Nat)"/>
    <property type="match status" value="1"/>
</dbReference>
<protein>
    <recommendedName>
        <fullName evidence="1">N-acetyltransferase domain-containing protein</fullName>
    </recommendedName>
</protein>
<dbReference type="PROSITE" id="PS51186">
    <property type="entry name" value="GNAT"/>
    <property type="match status" value="1"/>
</dbReference>
<comment type="caution">
    <text evidence="2">The sequence shown here is derived from an EMBL/GenBank/DDBJ whole genome shotgun (WGS) entry which is preliminary data.</text>
</comment>
<dbReference type="EMBL" id="JAEVHL010000020">
    <property type="protein sequence ID" value="MBM0275283.1"/>
    <property type="molecule type" value="Genomic_DNA"/>
</dbReference>
<name>A0ABS1YCZ6_9ACTN</name>
<evidence type="ECO:0000259" key="1">
    <source>
        <dbReference type="PROSITE" id="PS51186"/>
    </source>
</evidence>
<evidence type="ECO:0000313" key="3">
    <source>
        <dbReference type="Proteomes" id="UP000622245"/>
    </source>
</evidence>
<dbReference type="Gene3D" id="3.40.630.30">
    <property type="match status" value="1"/>
</dbReference>
<dbReference type="Proteomes" id="UP000622245">
    <property type="component" value="Unassembled WGS sequence"/>
</dbReference>
<proteinExistence type="predicted"/>
<dbReference type="RefSeq" id="WP_203147680.1">
    <property type="nucleotide sequence ID" value="NZ_JAEVHL010000020.1"/>
</dbReference>
<reference evidence="2 3" key="1">
    <citation type="submission" date="2021-01" db="EMBL/GenBank/DDBJ databases">
        <title>Draft genome sequence of Micromonospora sp. strain STR1s_6.</title>
        <authorList>
            <person name="Karlyshev A."/>
            <person name="Jawad R."/>
        </authorList>
    </citation>
    <scope>NUCLEOTIDE SEQUENCE [LARGE SCALE GENOMIC DNA]</scope>
    <source>
        <strain evidence="2 3">STR1S-6</strain>
    </source>
</reference>
<evidence type="ECO:0000313" key="2">
    <source>
        <dbReference type="EMBL" id="MBM0275283.1"/>
    </source>
</evidence>
<accession>A0ABS1YCZ6</accession>
<sequence>MTASTDLTPLAEAVECEFMHSYESRTPAPAYTDLGIATTRIGGGVALAMRNDPSGGYWNKALGFGTTEPFTVQVLDRVLDFYRDQGVHQAVLQLVPSVLPVGFDEVAAARGLEPGSAWVKLAARPDDVAARQTRLRVGPVPVAEAQRWADVLLAGFGMPSGGLTTMLASTVDAPAWRPYAGWDGDDLVAGGNLFLHGEAASLNAAATAPGHRRLGAQSALIAARARAAAEAGCRWLFAETGKPAPGQQNPSLNNMRRAGLVPLYERRNWIWRSAS</sequence>
<dbReference type="InterPro" id="IPR000182">
    <property type="entry name" value="GNAT_dom"/>
</dbReference>
<keyword evidence="3" id="KW-1185">Reference proteome</keyword>